<gene>
    <name evidence="1" type="ORF">AGLY_012390</name>
</gene>
<dbReference type="EMBL" id="VYZN01000048">
    <property type="protein sequence ID" value="KAE9528815.1"/>
    <property type="molecule type" value="Genomic_DNA"/>
</dbReference>
<evidence type="ECO:0000313" key="2">
    <source>
        <dbReference type="Proteomes" id="UP000475862"/>
    </source>
</evidence>
<feature type="non-terminal residue" evidence="1">
    <location>
        <position position="240"/>
    </location>
</feature>
<evidence type="ECO:0000313" key="1">
    <source>
        <dbReference type="EMBL" id="KAE9528815.1"/>
    </source>
</evidence>
<keyword evidence="2" id="KW-1185">Reference proteome</keyword>
<reference evidence="1 2" key="1">
    <citation type="submission" date="2019-08" db="EMBL/GenBank/DDBJ databases">
        <title>The genome of the soybean aphid Biotype 1, its phylome, world population structure and adaptation to the North American continent.</title>
        <authorList>
            <person name="Giordano R."/>
            <person name="Donthu R.K."/>
            <person name="Hernandez A.G."/>
            <person name="Wright C.L."/>
            <person name="Zimin A.V."/>
        </authorList>
    </citation>
    <scope>NUCLEOTIDE SEQUENCE [LARGE SCALE GENOMIC DNA]</scope>
    <source>
        <tissue evidence="1">Whole aphids</tissue>
    </source>
</reference>
<sequence length="240" mass="28311">MYKKYQFNQLIHLNHIKDYTLHCLRSTMCNDVLQSKTVSNLIQGSPCNKKKKKSGQVGNALLYSRYRYRVGHYNGCVKFECDDRKSCIKFSIRIHLYKIFNSKIPVNIQNLFIHVSKINTQKNRKFQLSISSSKKPILQVRKLSPSSLKIIIKMPYTNLIKLKILKKNNPVVRRAHVCKYKMQLSANNVITSILIIISVTPYPLDNICYKRIIKTSFFNWSKNKKREQPVETSRNKYWYI</sequence>
<accession>A0A6G0TAK3</accession>
<dbReference type="Proteomes" id="UP000475862">
    <property type="component" value="Unassembled WGS sequence"/>
</dbReference>
<protein>
    <submittedName>
        <fullName evidence="1">Uncharacterized protein</fullName>
    </submittedName>
</protein>
<organism evidence="1 2">
    <name type="scientific">Aphis glycines</name>
    <name type="common">Soybean aphid</name>
    <dbReference type="NCBI Taxonomy" id="307491"/>
    <lineage>
        <taxon>Eukaryota</taxon>
        <taxon>Metazoa</taxon>
        <taxon>Ecdysozoa</taxon>
        <taxon>Arthropoda</taxon>
        <taxon>Hexapoda</taxon>
        <taxon>Insecta</taxon>
        <taxon>Pterygota</taxon>
        <taxon>Neoptera</taxon>
        <taxon>Paraneoptera</taxon>
        <taxon>Hemiptera</taxon>
        <taxon>Sternorrhyncha</taxon>
        <taxon>Aphidomorpha</taxon>
        <taxon>Aphidoidea</taxon>
        <taxon>Aphididae</taxon>
        <taxon>Aphidini</taxon>
        <taxon>Aphis</taxon>
        <taxon>Aphis</taxon>
    </lineage>
</organism>
<comment type="caution">
    <text evidence="1">The sequence shown here is derived from an EMBL/GenBank/DDBJ whole genome shotgun (WGS) entry which is preliminary data.</text>
</comment>
<proteinExistence type="predicted"/>
<dbReference type="AlphaFoldDB" id="A0A6G0TAK3"/>
<name>A0A6G0TAK3_APHGL</name>